<keyword evidence="1" id="KW-0472">Membrane</keyword>
<gene>
    <name evidence="2" type="ORF">HF086_015280</name>
</gene>
<dbReference type="AlphaFoldDB" id="A0A922M8S5"/>
<organism evidence="2 3">
    <name type="scientific">Spodoptera exigua</name>
    <name type="common">Beet armyworm</name>
    <name type="synonym">Noctua fulgens</name>
    <dbReference type="NCBI Taxonomy" id="7107"/>
    <lineage>
        <taxon>Eukaryota</taxon>
        <taxon>Metazoa</taxon>
        <taxon>Ecdysozoa</taxon>
        <taxon>Arthropoda</taxon>
        <taxon>Hexapoda</taxon>
        <taxon>Insecta</taxon>
        <taxon>Pterygota</taxon>
        <taxon>Neoptera</taxon>
        <taxon>Endopterygota</taxon>
        <taxon>Lepidoptera</taxon>
        <taxon>Glossata</taxon>
        <taxon>Ditrysia</taxon>
        <taxon>Noctuoidea</taxon>
        <taxon>Noctuidae</taxon>
        <taxon>Amphipyrinae</taxon>
        <taxon>Spodoptera</taxon>
    </lineage>
</organism>
<dbReference type="Proteomes" id="UP000814243">
    <property type="component" value="Unassembled WGS sequence"/>
</dbReference>
<comment type="caution">
    <text evidence="2">The sequence shown here is derived from an EMBL/GenBank/DDBJ whole genome shotgun (WGS) entry which is preliminary data.</text>
</comment>
<accession>A0A922M8S5</accession>
<keyword evidence="1" id="KW-1133">Transmembrane helix</keyword>
<keyword evidence="1" id="KW-0812">Transmembrane</keyword>
<dbReference type="EMBL" id="JACEFF010000730">
    <property type="protein sequence ID" value="KAH9632076.1"/>
    <property type="molecule type" value="Genomic_DNA"/>
</dbReference>
<protein>
    <submittedName>
        <fullName evidence="2">Uncharacterized protein</fullName>
    </submittedName>
</protein>
<evidence type="ECO:0000256" key="1">
    <source>
        <dbReference type="SAM" id="Phobius"/>
    </source>
</evidence>
<feature type="non-terminal residue" evidence="2">
    <location>
        <position position="1"/>
    </location>
</feature>
<evidence type="ECO:0000313" key="3">
    <source>
        <dbReference type="Proteomes" id="UP000814243"/>
    </source>
</evidence>
<proteinExistence type="predicted"/>
<sequence>QYMTKCLCSELPSPTESIEELSLEYEDDRNAMIAVAEKGTFELTNNIIMYEEFYDELDNRLGIEQSMNMIFFGPPSSFLRLDPDSILHILTQTKKHMIPIGRTLLAWDIVTDGKTAAFLQGREYLAFGSLLNVVPEEDLYYVNFGDPSVLNYFGSHYIKLQPRKALYSVAIHRDAYGEPYKWSSHEIGRLSALFTSIPKNDISSIEIEAVAAITPEVMTAMNMEKLEYFTKQQVLRMNPKSRRIYILRMQLKNTYRMNDVARPNNCETNNLNIVLPFALIIVTLTHFTFEF</sequence>
<evidence type="ECO:0000313" key="2">
    <source>
        <dbReference type="EMBL" id="KAH9632076.1"/>
    </source>
</evidence>
<feature type="transmembrane region" description="Helical" evidence="1">
    <location>
        <begin position="271"/>
        <end position="289"/>
    </location>
</feature>
<name>A0A922M8S5_SPOEX</name>
<reference evidence="2" key="1">
    <citation type="journal article" date="2021" name="G3 (Bethesda)">
        <title>Genome and transcriptome analysis of the beet armyworm Spodoptera exigua reveals targets for pest control. .</title>
        <authorList>
            <person name="Simon S."/>
            <person name="Breeschoten T."/>
            <person name="Jansen H.J."/>
            <person name="Dirks R.P."/>
            <person name="Schranz M.E."/>
            <person name="Ros V.I.D."/>
        </authorList>
    </citation>
    <scope>NUCLEOTIDE SEQUENCE</scope>
    <source>
        <strain evidence="2">TB_SE_WUR_2020</strain>
    </source>
</reference>